<dbReference type="EMBL" id="JBEDUW010000006">
    <property type="protein sequence ID" value="KAK9921499.1"/>
    <property type="molecule type" value="Genomic_DNA"/>
</dbReference>
<gene>
    <name evidence="2" type="ORF">M0R45_030008</name>
</gene>
<accession>A0AAW1WBY7</accession>
<keyword evidence="3" id="KW-1185">Reference proteome</keyword>
<evidence type="ECO:0000256" key="1">
    <source>
        <dbReference type="SAM" id="Coils"/>
    </source>
</evidence>
<comment type="caution">
    <text evidence="2">The sequence shown here is derived from an EMBL/GenBank/DDBJ whole genome shotgun (WGS) entry which is preliminary data.</text>
</comment>
<evidence type="ECO:0000313" key="3">
    <source>
        <dbReference type="Proteomes" id="UP001457282"/>
    </source>
</evidence>
<sequence>MITLQVKLPQMMHMLLEETLLVRLRRYKAKKSKIEEVASEESKIEAIEAKKTRLRRLRANKKSGLTINPSNRIAERFHLYGKRNMFISSEVEQAIGTLEKVILRVRQNRLNAEMQSSCFTNEHCHSNISSAGSNSLAKEVNHNKVVPTSPLCSSKDGASEIPVEDNIMHSTNQIIFKTSDTHESSSSTRRKSMRQRRRGFCCFSISPTQIDS</sequence>
<dbReference type="Proteomes" id="UP001457282">
    <property type="component" value="Unassembled WGS sequence"/>
</dbReference>
<dbReference type="AlphaFoldDB" id="A0AAW1WBY7"/>
<keyword evidence="1" id="KW-0175">Coiled coil</keyword>
<organism evidence="2 3">
    <name type="scientific">Rubus argutus</name>
    <name type="common">Southern blackberry</name>
    <dbReference type="NCBI Taxonomy" id="59490"/>
    <lineage>
        <taxon>Eukaryota</taxon>
        <taxon>Viridiplantae</taxon>
        <taxon>Streptophyta</taxon>
        <taxon>Embryophyta</taxon>
        <taxon>Tracheophyta</taxon>
        <taxon>Spermatophyta</taxon>
        <taxon>Magnoliopsida</taxon>
        <taxon>eudicotyledons</taxon>
        <taxon>Gunneridae</taxon>
        <taxon>Pentapetalae</taxon>
        <taxon>rosids</taxon>
        <taxon>fabids</taxon>
        <taxon>Rosales</taxon>
        <taxon>Rosaceae</taxon>
        <taxon>Rosoideae</taxon>
        <taxon>Rosoideae incertae sedis</taxon>
        <taxon>Rubus</taxon>
    </lineage>
</organism>
<name>A0AAW1WBY7_RUBAR</name>
<reference evidence="2 3" key="1">
    <citation type="journal article" date="2023" name="G3 (Bethesda)">
        <title>A chromosome-length genome assembly and annotation of blackberry (Rubus argutus, cv. 'Hillquist').</title>
        <authorList>
            <person name="Bruna T."/>
            <person name="Aryal R."/>
            <person name="Dudchenko O."/>
            <person name="Sargent D.J."/>
            <person name="Mead D."/>
            <person name="Buti M."/>
            <person name="Cavallini A."/>
            <person name="Hytonen T."/>
            <person name="Andres J."/>
            <person name="Pham M."/>
            <person name="Weisz D."/>
            <person name="Mascagni F."/>
            <person name="Usai G."/>
            <person name="Natali L."/>
            <person name="Bassil N."/>
            <person name="Fernandez G.E."/>
            <person name="Lomsadze A."/>
            <person name="Armour M."/>
            <person name="Olukolu B."/>
            <person name="Poorten T."/>
            <person name="Britton C."/>
            <person name="Davik J."/>
            <person name="Ashrafi H."/>
            <person name="Aiden E.L."/>
            <person name="Borodovsky M."/>
            <person name="Worthington M."/>
        </authorList>
    </citation>
    <scope>NUCLEOTIDE SEQUENCE [LARGE SCALE GENOMIC DNA]</scope>
    <source>
        <strain evidence="2">PI 553951</strain>
    </source>
</reference>
<feature type="coiled-coil region" evidence="1">
    <location>
        <begin position="30"/>
        <end position="57"/>
    </location>
</feature>
<protein>
    <submittedName>
        <fullName evidence="2">Uncharacterized protein</fullName>
    </submittedName>
</protein>
<evidence type="ECO:0000313" key="2">
    <source>
        <dbReference type="EMBL" id="KAK9921499.1"/>
    </source>
</evidence>
<proteinExistence type="predicted"/>